<accession>A0A4R1S1Y2</accession>
<feature type="transmembrane region" description="Helical" evidence="1">
    <location>
        <begin position="88"/>
        <end position="106"/>
    </location>
</feature>
<keyword evidence="1" id="KW-1133">Transmembrane helix</keyword>
<dbReference type="EMBL" id="SLUN01000005">
    <property type="protein sequence ID" value="TCL73168.1"/>
    <property type="molecule type" value="Genomic_DNA"/>
</dbReference>
<gene>
    <name evidence="2" type="ORF">EDC14_100530</name>
</gene>
<dbReference type="Pfam" id="PF04246">
    <property type="entry name" value="RseC_MucC"/>
    <property type="match status" value="1"/>
</dbReference>
<evidence type="ECO:0000313" key="2">
    <source>
        <dbReference type="EMBL" id="TCL73168.1"/>
    </source>
</evidence>
<reference evidence="2 3" key="1">
    <citation type="submission" date="2019-03" db="EMBL/GenBank/DDBJ databases">
        <title>Genomic Encyclopedia of Type Strains, Phase IV (KMG-IV): sequencing the most valuable type-strain genomes for metagenomic binning, comparative biology and taxonomic classification.</title>
        <authorList>
            <person name="Goeker M."/>
        </authorList>
    </citation>
    <scope>NUCLEOTIDE SEQUENCE [LARGE SCALE GENOMIC DNA]</scope>
    <source>
        <strain evidence="2 3">LX-B</strain>
    </source>
</reference>
<dbReference type="Proteomes" id="UP000295008">
    <property type="component" value="Unassembled WGS sequence"/>
</dbReference>
<organism evidence="2 3">
    <name type="scientific">Hydrogenispora ethanolica</name>
    <dbReference type="NCBI Taxonomy" id="1082276"/>
    <lineage>
        <taxon>Bacteria</taxon>
        <taxon>Bacillati</taxon>
        <taxon>Bacillota</taxon>
        <taxon>Hydrogenispora</taxon>
    </lineage>
</organism>
<evidence type="ECO:0000313" key="3">
    <source>
        <dbReference type="Proteomes" id="UP000295008"/>
    </source>
</evidence>
<proteinExistence type="predicted"/>
<keyword evidence="1" id="KW-0812">Transmembrane</keyword>
<keyword evidence="3" id="KW-1185">Reference proteome</keyword>
<keyword evidence="1" id="KW-0472">Membrane</keyword>
<dbReference type="AlphaFoldDB" id="A0A4R1S1Y2"/>
<evidence type="ECO:0000256" key="1">
    <source>
        <dbReference type="SAM" id="Phobius"/>
    </source>
</evidence>
<name>A0A4R1S1Y2_HYDET</name>
<comment type="caution">
    <text evidence="2">The sequence shown here is derived from an EMBL/GenBank/DDBJ whole genome shotgun (WGS) entry which is preliminary data.</text>
</comment>
<protein>
    <submittedName>
        <fullName evidence="2">RseC/MucC-like positive regulator of sigma(E)</fullName>
    </submittedName>
</protein>
<sequence length="122" mass="12798">MAIEGGTARLEIIQENLCRECGACTGCNLQHIGLELANTVGARIGDQVLIRQKFSTLGNAATLYGIPLLCFVTGLIGGIVWLKSETGGFLAGLGALAGALGLTRYLSRGLEPKIVAIQRVQE</sequence>
<feature type="transmembrane region" description="Helical" evidence="1">
    <location>
        <begin position="61"/>
        <end position="82"/>
    </location>
</feature>